<feature type="region of interest" description="Disordered" evidence="1">
    <location>
        <begin position="147"/>
        <end position="168"/>
    </location>
</feature>
<organism evidence="4 5">
    <name type="scientific">Nocardia wallacei</name>
    <dbReference type="NCBI Taxonomy" id="480035"/>
    <lineage>
        <taxon>Bacteria</taxon>
        <taxon>Bacillati</taxon>
        <taxon>Actinomycetota</taxon>
        <taxon>Actinomycetes</taxon>
        <taxon>Mycobacteriales</taxon>
        <taxon>Nocardiaceae</taxon>
        <taxon>Nocardia</taxon>
    </lineage>
</organism>
<dbReference type="Proteomes" id="UP000516173">
    <property type="component" value="Chromosome"/>
</dbReference>
<name>A0A7G1KSZ2_9NOCA</name>
<evidence type="ECO:0000256" key="1">
    <source>
        <dbReference type="SAM" id="MobiDB-lite"/>
    </source>
</evidence>
<dbReference type="KEGG" id="nwl:NWFMUON74_60520"/>
<dbReference type="EMBL" id="AP023396">
    <property type="protein sequence ID" value="BCK58280.1"/>
    <property type="molecule type" value="Genomic_DNA"/>
</dbReference>
<dbReference type="GeneID" id="80350471"/>
<reference evidence="4 5" key="1">
    <citation type="submission" date="2020-08" db="EMBL/GenBank/DDBJ databases">
        <title>Genome Sequencing of Nocardia wallacei strain FMUON74 and assembly.</title>
        <authorList>
            <person name="Toyokawa M."/>
            <person name="Uesaka K."/>
        </authorList>
    </citation>
    <scope>NUCLEOTIDE SEQUENCE [LARGE SCALE GENOMIC DNA]</scope>
    <source>
        <strain evidence="4 5">FMUON74</strain>
    </source>
</reference>
<keyword evidence="2" id="KW-0472">Membrane</keyword>
<gene>
    <name evidence="4" type="ORF">NWFMUON74_60520</name>
</gene>
<evidence type="ECO:0000313" key="4">
    <source>
        <dbReference type="EMBL" id="BCK58280.1"/>
    </source>
</evidence>
<feature type="domain" description="DUF1707" evidence="3">
    <location>
        <begin position="7"/>
        <end position="59"/>
    </location>
</feature>
<feature type="compositionally biased region" description="Basic and acidic residues" evidence="1">
    <location>
        <begin position="147"/>
        <end position="159"/>
    </location>
</feature>
<dbReference type="RefSeq" id="WP_187685051.1">
    <property type="nucleotide sequence ID" value="NZ_AP023396.1"/>
</dbReference>
<keyword evidence="2" id="KW-1133">Transmembrane helix</keyword>
<dbReference type="InterPro" id="IPR012551">
    <property type="entry name" value="DUF1707_SHOCT-like"/>
</dbReference>
<dbReference type="Pfam" id="PF08044">
    <property type="entry name" value="DUF1707"/>
    <property type="match status" value="1"/>
</dbReference>
<keyword evidence="5" id="KW-1185">Reference proteome</keyword>
<dbReference type="AlphaFoldDB" id="A0A7G1KSZ2"/>
<evidence type="ECO:0000259" key="3">
    <source>
        <dbReference type="Pfam" id="PF08044"/>
    </source>
</evidence>
<keyword evidence="2" id="KW-0812">Transmembrane</keyword>
<feature type="region of interest" description="Disordered" evidence="1">
    <location>
        <begin position="60"/>
        <end position="79"/>
    </location>
</feature>
<feature type="transmembrane region" description="Helical" evidence="2">
    <location>
        <begin position="79"/>
        <end position="95"/>
    </location>
</feature>
<accession>A0A7G1KSZ2</accession>
<sequence length="168" mass="18801">MADSPDIRIGTAEREKAMEQLSQHFAAGRLSVAEFDERSGVIAAAVTRGDLVQVFADLPQPVADEPGPPRPRPGGRPQVRGPAMGLTVIVALVLFFTTGSWLWFLMIPAAGILIGSVARGGGRRRHEILAEHRLEAEAHRLEIEQHRREMKQQARELRQQYRNRRRGR</sequence>
<protein>
    <recommendedName>
        <fullName evidence="3">DUF1707 domain-containing protein</fullName>
    </recommendedName>
</protein>
<evidence type="ECO:0000256" key="2">
    <source>
        <dbReference type="SAM" id="Phobius"/>
    </source>
</evidence>
<proteinExistence type="predicted"/>
<evidence type="ECO:0000313" key="5">
    <source>
        <dbReference type="Proteomes" id="UP000516173"/>
    </source>
</evidence>